<feature type="region of interest" description="Disordered" evidence="1">
    <location>
        <begin position="121"/>
        <end position="192"/>
    </location>
</feature>
<dbReference type="EMBL" id="CAJVQA010007543">
    <property type="protein sequence ID" value="CAG8658251.1"/>
    <property type="molecule type" value="Genomic_DNA"/>
</dbReference>
<organism evidence="2 3">
    <name type="scientific">Cetraspora pellucida</name>
    <dbReference type="NCBI Taxonomy" id="1433469"/>
    <lineage>
        <taxon>Eukaryota</taxon>
        <taxon>Fungi</taxon>
        <taxon>Fungi incertae sedis</taxon>
        <taxon>Mucoromycota</taxon>
        <taxon>Glomeromycotina</taxon>
        <taxon>Glomeromycetes</taxon>
        <taxon>Diversisporales</taxon>
        <taxon>Gigasporaceae</taxon>
        <taxon>Cetraspora</taxon>
    </lineage>
</organism>
<evidence type="ECO:0000256" key="1">
    <source>
        <dbReference type="SAM" id="MobiDB-lite"/>
    </source>
</evidence>
<dbReference type="OrthoDB" id="2444234at2759"/>
<evidence type="ECO:0000313" key="2">
    <source>
        <dbReference type="EMBL" id="CAG8658251.1"/>
    </source>
</evidence>
<evidence type="ECO:0000313" key="3">
    <source>
        <dbReference type="Proteomes" id="UP000789759"/>
    </source>
</evidence>
<name>A0A9N9H5J3_9GLOM</name>
<feature type="compositionally biased region" description="Basic and acidic residues" evidence="1">
    <location>
        <begin position="178"/>
        <end position="192"/>
    </location>
</feature>
<comment type="caution">
    <text evidence="2">The sequence shown here is derived from an EMBL/GenBank/DDBJ whole genome shotgun (WGS) entry which is preliminary data.</text>
</comment>
<keyword evidence="3" id="KW-1185">Reference proteome</keyword>
<proteinExistence type="predicted"/>
<dbReference type="Proteomes" id="UP000789759">
    <property type="component" value="Unassembled WGS sequence"/>
</dbReference>
<sequence length="192" mass="22982">MPIEIEDTENSIIQMLISDYVRQSLDYTIKVVFLHINSWFKHLKSTIYPQESIIFVIRQIEIIDNEFYVYANDINYIDINFFTKKKEATSTELSSTNPMRFKLIHIYTTLLKCKRSQETFESEKNTDSVNTIDDNDNNEDQETENQQETNDQETDDQQETDKQNTDNQQDTENSTQTNKEDSWERYKYHNRD</sequence>
<gene>
    <name evidence="2" type="ORF">CPELLU_LOCUS9676</name>
</gene>
<accession>A0A9N9H5J3</accession>
<feature type="compositionally biased region" description="Acidic residues" evidence="1">
    <location>
        <begin position="133"/>
        <end position="158"/>
    </location>
</feature>
<reference evidence="2" key="1">
    <citation type="submission" date="2021-06" db="EMBL/GenBank/DDBJ databases">
        <authorList>
            <person name="Kallberg Y."/>
            <person name="Tangrot J."/>
            <person name="Rosling A."/>
        </authorList>
    </citation>
    <scope>NUCLEOTIDE SEQUENCE</scope>
    <source>
        <strain evidence="2">FL966</strain>
    </source>
</reference>
<feature type="compositionally biased region" description="Low complexity" evidence="1">
    <location>
        <begin position="165"/>
        <end position="177"/>
    </location>
</feature>
<dbReference type="AlphaFoldDB" id="A0A9N9H5J3"/>
<protein>
    <submittedName>
        <fullName evidence="2">19950_t:CDS:1</fullName>
    </submittedName>
</protein>